<dbReference type="Proteomes" id="UP001501094">
    <property type="component" value="Unassembled WGS sequence"/>
</dbReference>
<comment type="caution">
    <text evidence="2">The sequence shown here is derived from an EMBL/GenBank/DDBJ whole genome shotgun (WGS) entry which is preliminary data.</text>
</comment>
<dbReference type="PROSITE" id="PS50995">
    <property type="entry name" value="HTH_MARR_2"/>
    <property type="match status" value="1"/>
</dbReference>
<dbReference type="SMART" id="SM00347">
    <property type="entry name" value="HTH_MARR"/>
    <property type="match status" value="1"/>
</dbReference>
<dbReference type="RefSeq" id="WP_344099803.1">
    <property type="nucleotide sequence ID" value="NZ_BAAANL010000001.1"/>
</dbReference>
<keyword evidence="3" id="KW-1185">Reference proteome</keyword>
<dbReference type="Gene3D" id="1.10.10.10">
    <property type="entry name" value="Winged helix-like DNA-binding domain superfamily/Winged helix DNA-binding domain"/>
    <property type="match status" value="1"/>
</dbReference>
<dbReference type="InterPro" id="IPR036390">
    <property type="entry name" value="WH_DNA-bd_sf"/>
</dbReference>
<dbReference type="InterPro" id="IPR039422">
    <property type="entry name" value="MarR/SlyA-like"/>
</dbReference>
<dbReference type="PANTHER" id="PTHR33164:SF94">
    <property type="entry name" value="TRANSCRIPTIONAL REGULATORY PROTEIN-RELATED"/>
    <property type="match status" value="1"/>
</dbReference>
<gene>
    <name evidence="2" type="ORF">GCM10009751_08420</name>
</gene>
<dbReference type="Pfam" id="PF12802">
    <property type="entry name" value="MarR_2"/>
    <property type="match status" value="1"/>
</dbReference>
<reference evidence="3" key="1">
    <citation type="journal article" date="2019" name="Int. J. Syst. Evol. Microbiol.">
        <title>The Global Catalogue of Microorganisms (GCM) 10K type strain sequencing project: providing services to taxonomists for standard genome sequencing and annotation.</title>
        <authorList>
            <consortium name="The Broad Institute Genomics Platform"/>
            <consortium name="The Broad Institute Genome Sequencing Center for Infectious Disease"/>
            <person name="Wu L."/>
            <person name="Ma J."/>
        </authorList>
    </citation>
    <scope>NUCLEOTIDE SEQUENCE [LARGE SCALE GENOMIC DNA]</scope>
    <source>
        <strain evidence="3">JCM 14326</strain>
    </source>
</reference>
<sequence length="168" mass="17926">METKQDSEESIPPGGPDLVRLLDDLVRVEVRLYTLLDARLRAATGHGIGRLDALRTIAEVPGCRVSDVVRRLGITVGAASKGVDRQVRDGFVRRIPDPEDGRSSFLALTPEGRQVLDDLLPAAAREVGAVVRATGLPDDDVAHLSRILPVLRAALESGPTASATRPSP</sequence>
<dbReference type="InterPro" id="IPR036388">
    <property type="entry name" value="WH-like_DNA-bd_sf"/>
</dbReference>
<dbReference type="PANTHER" id="PTHR33164">
    <property type="entry name" value="TRANSCRIPTIONAL REGULATOR, MARR FAMILY"/>
    <property type="match status" value="1"/>
</dbReference>
<name>A0ABP4ZEN6_9MICO</name>
<organism evidence="2 3">
    <name type="scientific">Myceligenerans crystallogenes</name>
    <dbReference type="NCBI Taxonomy" id="316335"/>
    <lineage>
        <taxon>Bacteria</taxon>
        <taxon>Bacillati</taxon>
        <taxon>Actinomycetota</taxon>
        <taxon>Actinomycetes</taxon>
        <taxon>Micrococcales</taxon>
        <taxon>Promicromonosporaceae</taxon>
        <taxon>Myceligenerans</taxon>
    </lineage>
</organism>
<evidence type="ECO:0000313" key="2">
    <source>
        <dbReference type="EMBL" id="GAA1853989.1"/>
    </source>
</evidence>
<dbReference type="EMBL" id="BAAANL010000001">
    <property type="protein sequence ID" value="GAA1853989.1"/>
    <property type="molecule type" value="Genomic_DNA"/>
</dbReference>
<feature type="domain" description="HTH marR-type" evidence="1">
    <location>
        <begin position="18"/>
        <end position="153"/>
    </location>
</feature>
<protein>
    <submittedName>
        <fullName evidence="2">MarR family winged helix-turn-helix transcriptional regulator</fullName>
    </submittedName>
</protein>
<dbReference type="SUPFAM" id="SSF46785">
    <property type="entry name" value="Winged helix' DNA-binding domain"/>
    <property type="match status" value="1"/>
</dbReference>
<dbReference type="InterPro" id="IPR000835">
    <property type="entry name" value="HTH_MarR-typ"/>
</dbReference>
<accession>A0ABP4ZEN6</accession>
<evidence type="ECO:0000313" key="3">
    <source>
        <dbReference type="Proteomes" id="UP001501094"/>
    </source>
</evidence>
<evidence type="ECO:0000259" key="1">
    <source>
        <dbReference type="PROSITE" id="PS50995"/>
    </source>
</evidence>
<proteinExistence type="predicted"/>